<proteinExistence type="predicted"/>
<evidence type="ECO:0000313" key="3">
    <source>
        <dbReference type="Proteomes" id="UP001159363"/>
    </source>
</evidence>
<evidence type="ECO:0000256" key="1">
    <source>
        <dbReference type="SAM" id="MobiDB-lite"/>
    </source>
</evidence>
<evidence type="ECO:0000313" key="2">
    <source>
        <dbReference type="EMBL" id="KAJ8868039.1"/>
    </source>
</evidence>
<dbReference type="EMBL" id="JARBHB010000015">
    <property type="protein sequence ID" value="KAJ8868039.1"/>
    <property type="molecule type" value="Genomic_DNA"/>
</dbReference>
<gene>
    <name evidence="2" type="ORF">PR048_031848</name>
</gene>
<feature type="region of interest" description="Disordered" evidence="1">
    <location>
        <begin position="110"/>
        <end position="140"/>
    </location>
</feature>
<comment type="caution">
    <text evidence="2">The sequence shown here is derived from an EMBL/GenBank/DDBJ whole genome shotgun (WGS) entry which is preliminary data.</text>
</comment>
<dbReference type="Proteomes" id="UP001159363">
    <property type="component" value="Chromosome 14"/>
</dbReference>
<evidence type="ECO:0008006" key="4">
    <source>
        <dbReference type="Google" id="ProtNLM"/>
    </source>
</evidence>
<organism evidence="2 3">
    <name type="scientific">Dryococelus australis</name>
    <dbReference type="NCBI Taxonomy" id="614101"/>
    <lineage>
        <taxon>Eukaryota</taxon>
        <taxon>Metazoa</taxon>
        <taxon>Ecdysozoa</taxon>
        <taxon>Arthropoda</taxon>
        <taxon>Hexapoda</taxon>
        <taxon>Insecta</taxon>
        <taxon>Pterygota</taxon>
        <taxon>Neoptera</taxon>
        <taxon>Polyneoptera</taxon>
        <taxon>Phasmatodea</taxon>
        <taxon>Verophasmatodea</taxon>
        <taxon>Anareolatae</taxon>
        <taxon>Phasmatidae</taxon>
        <taxon>Eurycanthinae</taxon>
        <taxon>Dryococelus</taxon>
    </lineage>
</organism>
<protein>
    <recommendedName>
        <fullName evidence="4">DDE-1 domain-containing protein</fullName>
    </recommendedName>
</protein>
<reference evidence="2 3" key="1">
    <citation type="submission" date="2023-02" db="EMBL/GenBank/DDBJ databases">
        <title>LHISI_Scaffold_Assembly.</title>
        <authorList>
            <person name="Stuart O.P."/>
            <person name="Cleave R."/>
            <person name="Magrath M.J.L."/>
            <person name="Mikheyev A.S."/>
        </authorList>
    </citation>
    <scope>NUCLEOTIDE SEQUENCE [LARGE SCALE GENOMIC DNA]</scope>
    <source>
        <strain evidence="2">Daus_M_001</strain>
        <tissue evidence="2">Leg muscle</tissue>
    </source>
</reference>
<accession>A0ABQ9G6E9</accession>
<feature type="compositionally biased region" description="Basic and acidic residues" evidence="1">
    <location>
        <begin position="113"/>
        <end position="140"/>
    </location>
</feature>
<keyword evidence="3" id="KW-1185">Reference proteome</keyword>
<name>A0ABQ9G6E9_9NEOP</name>
<sequence>MDGWMQSEVVFEEFIRNVFYPYFKDRQIQLPVVLFIDGPQTHLTYLSQLCEELKIAVVALFSAILQEFCNQLTIVKERKIENFKNMKDDKDDTSTDFFVLFKLWRHYQKPPVKPHEGDNKNENADDSNGRKDAVPRNVVHEVSENSGDKDFIESNMERGVNESNVEQDVDANKCHVEKEDNIVRNELRISVIGFLFERNVERIPFVLTSSGKKFMTRMKKKEDALGEKEKRKADR</sequence>